<gene>
    <name evidence="1" type="ORF">HK414_25070</name>
</gene>
<protein>
    <recommendedName>
        <fullName evidence="3">Methyltransferase domain-containing protein</fullName>
    </recommendedName>
</protein>
<evidence type="ECO:0000313" key="2">
    <source>
        <dbReference type="Proteomes" id="UP000500826"/>
    </source>
</evidence>
<reference evidence="1 2" key="1">
    <citation type="submission" date="2020-05" db="EMBL/GenBank/DDBJ databases">
        <title>Ramlibacter rhizophilus sp. nov., isolated from rhizosphere soil of national flower Mugunghwa from South Korea.</title>
        <authorList>
            <person name="Zheng-Fei Y."/>
            <person name="Huan T."/>
        </authorList>
    </citation>
    <scope>NUCLEOTIDE SEQUENCE [LARGE SCALE GENOMIC DNA]</scope>
    <source>
        <strain evidence="1 2">H242</strain>
    </source>
</reference>
<organism evidence="1 2">
    <name type="scientific">Ramlibacter terrae</name>
    <dbReference type="NCBI Taxonomy" id="2732511"/>
    <lineage>
        <taxon>Bacteria</taxon>
        <taxon>Pseudomonadati</taxon>
        <taxon>Pseudomonadota</taxon>
        <taxon>Betaproteobacteria</taxon>
        <taxon>Burkholderiales</taxon>
        <taxon>Comamonadaceae</taxon>
        <taxon>Ramlibacter</taxon>
    </lineage>
</organism>
<dbReference type="Proteomes" id="UP000500826">
    <property type="component" value="Chromosome"/>
</dbReference>
<proteinExistence type="predicted"/>
<name>A0ABX6P7C2_9BURK</name>
<accession>A0ABX6P7C2</accession>
<dbReference type="Gene3D" id="3.40.50.150">
    <property type="entry name" value="Vaccinia Virus protein VP39"/>
    <property type="match status" value="1"/>
</dbReference>
<dbReference type="SUPFAM" id="SSF53335">
    <property type="entry name" value="S-adenosyl-L-methionine-dependent methyltransferases"/>
    <property type="match status" value="1"/>
</dbReference>
<reference evidence="1 2" key="2">
    <citation type="submission" date="2020-05" db="EMBL/GenBank/DDBJ databases">
        <authorList>
            <person name="Khan S.A."/>
            <person name="Jeon C.O."/>
            <person name="Chun B.H."/>
        </authorList>
    </citation>
    <scope>NUCLEOTIDE SEQUENCE [LARGE SCALE GENOMIC DNA]</scope>
    <source>
        <strain evidence="1 2">H242</strain>
    </source>
</reference>
<dbReference type="EMBL" id="CP053418">
    <property type="protein sequence ID" value="QJW85427.1"/>
    <property type="molecule type" value="Genomic_DNA"/>
</dbReference>
<keyword evidence="2" id="KW-1185">Reference proteome</keyword>
<evidence type="ECO:0000313" key="1">
    <source>
        <dbReference type="EMBL" id="QJW85427.1"/>
    </source>
</evidence>
<evidence type="ECO:0008006" key="3">
    <source>
        <dbReference type="Google" id="ProtNLM"/>
    </source>
</evidence>
<sequence>MIAADVFVYVGALEEVFRHVARVLPAGGSFCFTLEEAQDGEDLALRSSLRYAHSEGYVRRLAAAHGLRVDAIERSPVREEQRQPIPGLFARMSKP</sequence>
<dbReference type="InterPro" id="IPR029063">
    <property type="entry name" value="SAM-dependent_MTases_sf"/>
</dbReference>